<evidence type="ECO:0000313" key="2">
    <source>
        <dbReference type="RefSeq" id="XP_075099596.1"/>
    </source>
</evidence>
<gene>
    <name evidence="2" type="primary">LOC142176328</name>
</gene>
<dbReference type="Proteomes" id="UP000790787">
    <property type="component" value="Chromosome 3"/>
</dbReference>
<organism evidence="1 2">
    <name type="scientific">Nicotiana tabacum</name>
    <name type="common">Common tobacco</name>
    <dbReference type="NCBI Taxonomy" id="4097"/>
    <lineage>
        <taxon>Eukaryota</taxon>
        <taxon>Viridiplantae</taxon>
        <taxon>Streptophyta</taxon>
        <taxon>Embryophyta</taxon>
        <taxon>Tracheophyta</taxon>
        <taxon>Spermatophyta</taxon>
        <taxon>Magnoliopsida</taxon>
        <taxon>eudicotyledons</taxon>
        <taxon>Gunneridae</taxon>
        <taxon>Pentapetalae</taxon>
        <taxon>asterids</taxon>
        <taxon>lamiids</taxon>
        <taxon>Solanales</taxon>
        <taxon>Solanaceae</taxon>
        <taxon>Nicotianoideae</taxon>
        <taxon>Nicotianeae</taxon>
        <taxon>Nicotiana</taxon>
    </lineage>
</organism>
<reference evidence="1" key="1">
    <citation type="journal article" date="2014" name="Nat. Commun.">
        <title>The tobacco genome sequence and its comparison with those of tomato and potato.</title>
        <authorList>
            <person name="Sierro N."/>
            <person name="Battey J.N."/>
            <person name="Ouadi S."/>
            <person name="Bakaher N."/>
            <person name="Bovet L."/>
            <person name="Willig A."/>
            <person name="Goepfert S."/>
            <person name="Peitsch M.C."/>
            <person name="Ivanov N.V."/>
        </authorList>
    </citation>
    <scope>NUCLEOTIDE SEQUENCE [LARGE SCALE GENOMIC DNA]</scope>
</reference>
<proteinExistence type="predicted"/>
<protein>
    <submittedName>
        <fullName evidence="2">Uncharacterized protein LOC142176328</fullName>
    </submittedName>
</protein>
<accession>A0AC58TQV8</accession>
<evidence type="ECO:0000313" key="1">
    <source>
        <dbReference type="Proteomes" id="UP000790787"/>
    </source>
</evidence>
<sequence>MVAPDWSQPFEIMCDASDMAAGAVLGQTKDKMFRPIYYASRTLNNAQVNYDTTKKEFFDVVFTFRKFRSYLVGSKVIVHTNHSTLKYLLSKKKSKSRKMWWDSCSKSLTWRSKIGRAQKIKWLPWYDDVANFLASGWLPYDLSRYQKRKLQDGVIRRCVPEGEMISILPHCHDGAAGGHYGGNYIVEKVMEPSFYWPTL</sequence>
<reference evidence="2" key="2">
    <citation type="submission" date="2025-08" db="UniProtKB">
        <authorList>
            <consortium name="RefSeq"/>
        </authorList>
    </citation>
    <scope>IDENTIFICATION</scope>
    <source>
        <tissue evidence="2">Leaf</tissue>
    </source>
</reference>
<keyword evidence="1" id="KW-1185">Reference proteome</keyword>
<name>A0AC58TQV8_TOBAC</name>
<dbReference type="RefSeq" id="XP_075099596.1">
    <property type="nucleotide sequence ID" value="XM_075243495.1"/>
</dbReference>